<dbReference type="EMBL" id="JAPHEH010000001">
    <property type="protein sequence ID" value="MDG4475602.1"/>
    <property type="molecule type" value="Genomic_DNA"/>
</dbReference>
<comment type="caution">
    <text evidence="3">The sequence shown here is derived from an EMBL/GenBank/DDBJ whole genome shotgun (WGS) entry which is preliminary data.</text>
</comment>
<dbReference type="Gene3D" id="1.20.58.430">
    <property type="entry name" value="Type IV secretion system, VirB5-domain"/>
    <property type="match status" value="1"/>
</dbReference>
<dbReference type="SUPFAM" id="SSF101082">
    <property type="entry name" value="Typo IV secretion system protein TraC"/>
    <property type="match status" value="1"/>
</dbReference>
<dbReference type="InterPro" id="IPR023220">
    <property type="entry name" value="T4SS_VirB5-domain"/>
</dbReference>
<dbReference type="Pfam" id="PF07996">
    <property type="entry name" value="T4SS"/>
    <property type="match status" value="1"/>
</dbReference>
<feature type="compositionally biased region" description="Basic and acidic residues" evidence="2">
    <location>
        <begin position="232"/>
        <end position="241"/>
    </location>
</feature>
<evidence type="ECO:0000313" key="3">
    <source>
        <dbReference type="EMBL" id="MDG4475602.1"/>
    </source>
</evidence>
<gene>
    <name evidence="3" type="ORF">OLX77_05430</name>
</gene>
<keyword evidence="4" id="KW-1185">Reference proteome</keyword>
<name>A0A9X4MFB2_9BACT</name>
<dbReference type="InterPro" id="IPR014158">
    <property type="entry name" value="T4SS_VirB5"/>
</dbReference>
<reference evidence="3" key="1">
    <citation type="journal article" date="2022" name="bioRxiv">
        <title>Thiovibrio frasassiensisgen. nov., sp. nov., an autotrophic, elemental sulfur disproportionating bacterium isolated from sulfidic karst sediment, and proposal of Thiovibrionaceae fam. nov.</title>
        <authorList>
            <person name="Aronson H."/>
            <person name="Thomas C."/>
            <person name="Bhattacharyya M."/>
            <person name="Eckstein S."/>
            <person name="Jensen S."/>
            <person name="Barco R."/>
            <person name="Macalady J."/>
            <person name="Amend J."/>
        </authorList>
    </citation>
    <scope>NUCLEOTIDE SEQUENCE</scope>
    <source>
        <strain evidence="3">RS19-109</strain>
    </source>
</reference>
<protein>
    <submittedName>
        <fullName evidence="3">Type IV secretion system protein</fullName>
    </submittedName>
</protein>
<dbReference type="RefSeq" id="WP_307632575.1">
    <property type="nucleotide sequence ID" value="NZ_JAPHEH010000001.1"/>
</dbReference>
<reference evidence="3" key="2">
    <citation type="submission" date="2022-10" db="EMBL/GenBank/DDBJ databases">
        <authorList>
            <person name="Aronson H.S."/>
        </authorList>
    </citation>
    <scope>NUCLEOTIDE SEQUENCE</scope>
    <source>
        <strain evidence="3">RS19-109</strain>
    </source>
</reference>
<keyword evidence="1" id="KW-0175">Coiled coil</keyword>
<evidence type="ECO:0000256" key="2">
    <source>
        <dbReference type="SAM" id="MobiDB-lite"/>
    </source>
</evidence>
<feature type="compositionally biased region" description="Basic and acidic residues" evidence="2">
    <location>
        <begin position="249"/>
        <end position="259"/>
    </location>
</feature>
<feature type="region of interest" description="Disordered" evidence="2">
    <location>
        <begin position="215"/>
        <end position="259"/>
    </location>
</feature>
<evidence type="ECO:0000256" key="1">
    <source>
        <dbReference type="SAM" id="Coils"/>
    </source>
</evidence>
<accession>A0A9X4MFB2</accession>
<feature type="coiled-coil region" evidence="1">
    <location>
        <begin position="9"/>
        <end position="71"/>
    </location>
</feature>
<dbReference type="Proteomes" id="UP001154240">
    <property type="component" value="Unassembled WGS sequence"/>
</dbReference>
<organism evidence="3 4">
    <name type="scientific">Thiovibrio frasassiensis</name>
    <dbReference type="NCBI Taxonomy" id="2984131"/>
    <lineage>
        <taxon>Bacteria</taxon>
        <taxon>Pseudomonadati</taxon>
        <taxon>Thermodesulfobacteriota</taxon>
        <taxon>Desulfobulbia</taxon>
        <taxon>Desulfobulbales</taxon>
        <taxon>Thiovibrionaceae</taxon>
        <taxon>Thiovibrio</taxon>
    </lineage>
</organism>
<sequence>MPTTDVQAYTYYVKQIAEAQKQLAEAQKQVDTLGGIKTTADKTQRAVMGNYNRAKGLVDDLQRVRKKLEATPTTIQGSAKKWLSVGDAGLEVGEDGFYAVGKILDTHWVDPRDLKKSAEKLKHLDQIYQVKQASLRGNIEASDEILRTMPQRLKTIEGLVEQIDQTENIKDAQDLSNRFLAEILKVLAEMSAIAAKIGESYALMNYQGVSEATMQQRMQTQSGGSGSTEGWAARDLRKKGYDPQNMTGKDFRKILNAEE</sequence>
<dbReference type="AlphaFoldDB" id="A0A9X4MFB2"/>
<proteinExistence type="predicted"/>
<evidence type="ECO:0000313" key="4">
    <source>
        <dbReference type="Proteomes" id="UP001154240"/>
    </source>
</evidence>